<proteinExistence type="predicted"/>
<feature type="domain" description="NodB homology" evidence="3">
    <location>
        <begin position="55"/>
        <end position="168"/>
    </location>
</feature>
<dbReference type="CDD" id="cd10969">
    <property type="entry name" value="CE4_Ecf1_like_5s"/>
    <property type="match status" value="1"/>
</dbReference>
<dbReference type="AlphaFoldDB" id="A0A1M7TMU9"/>
<dbReference type="PANTHER" id="PTHR34216">
    <property type="match status" value="1"/>
</dbReference>
<dbReference type="SUPFAM" id="SSF88713">
    <property type="entry name" value="Glycoside hydrolase/deacetylase"/>
    <property type="match status" value="1"/>
</dbReference>
<dbReference type="InterPro" id="IPR011330">
    <property type="entry name" value="Glyco_hydro/deAcase_b/a-brl"/>
</dbReference>
<gene>
    <name evidence="4" type="ORF">SAMN02745728_02269</name>
</gene>
<name>A0A1M7TMU9_9BACT</name>
<keyword evidence="2" id="KW-0732">Signal</keyword>
<dbReference type="PANTHER" id="PTHR34216:SF3">
    <property type="entry name" value="POLY-BETA-1,6-N-ACETYL-D-GLUCOSAMINE N-DEACETYLASE"/>
    <property type="match status" value="1"/>
</dbReference>
<comment type="subcellular location">
    <subcellularLocation>
        <location evidence="1">Secreted</location>
    </subcellularLocation>
</comment>
<dbReference type="GO" id="GO:0016810">
    <property type="term" value="F:hydrolase activity, acting on carbon-nitrogen (but not peptide) bonds"/>
    <property type="evidence" value="ECO:0007669"/>
    <property type="project" value="InterPro"/>
</dbReference>
<dbReference type="GO" id="GO:0005576">
    <property type="term" value="C:extracellular region"/>
    <property type="evidence" value="ECO:0007669"/>
    <property type="project" value="UniProtKB-SubCell"/>
</dbReference>
<reference evidence="4 5" key="1">
    <citation type="submission" date="2016-12" db="EMBL/GenBank/DDBJ databases">
        <authorList>
            <person name="Song W.-J."/>
            <person name="Kurnit D.M."/>
        </authorList>
    </citation>
    <scope>NUCLEOTIDE SEQUENCE [LARGE SCALE GENOMIC DNA]</scope>
    <source>
        <strain evidence="4 5">DSM 11393</strain>
    </source>
</reference>
<dbReference type="Proteomes" id="UP000186469">
    <property type="component" value="Unassembled WGS sequence"/>
</dbReference>
<evidence type="ECO:0000259" key="3">
    <source>
        <dbReference type="Pfam" id="PF01522"/>
    </source>
</evidence>
<keyword evidence="5" id="KW-1185">Reference proteome</keyword>
<dbReference type="EMBL" id="FRDI01000016">
    <property type="protein sequence ID" value="SHN72016.1"/>
    <property type="molecule type" value="Genomic_DNA"/>
</dbReference>
<dbReference type="InterPro" id="IPR051398">
    <property type="entry name" value="Polysacch_Deacetylase"/>
</dbReference>
<evidence type="ECO:0000313" key="4">
    <source>
        <dbReference type="EMBL" id="SHN72016.1"/>
    </source>
</evidence>
<dbReference type="Pfam" id="PF01522">
    <property type="entry name" value="Polysacc_deac_1"/>
    <property type="match status" value="1"/>
</dbReference>
<evidence type="ECO:0000256" key="1">
    <source>
        <dbReference type="ARBA" id="ARBA00004613"/>
    </source>
</evidence>
<sequence length="364" mass="41847">MLFSLPIITYHSICNFKDRLCTPVELFAEQCATLAKSGWRGVSLEEAEAYFLKKKRLPRKSCLITFDDGYLDNYVYAEPILRQYGHCGTIFLVTDLIENQAVLRPNQDDLIKDQSLTSLLPNVHNPSLELRNGRTVRKIIFCNWAEIKKIQGTNTMQFAPHSLTHGRVVKNLSFRELQRPEERRGFFSVPPYKDIWGLPVFPLAHALLQPGYKLNPELFELIQSMVPQDLQTAKIFLSDKKNSSAVIQEIKKIKNLGVLESESEFRLRLQNEFSGCRNIFKEKLGLEPKSFCFPWGSYSDITLEEGQKAGFKLFYTTKLGTNTASDVLELKRFYASYNNGKKIVKILNALSIAPLAKLYFRWKK</sequence>
<dbReference type="InterPro" id="IPR002509">
    <property type="entry name" value="NODB_dom"/>
</dbReference>
<evidence type="ECO:0000313" key="5">
    <source>
        <dbReference type="Proteomes" id="UP000186469"/>
    </source>
</evidence>
<dbReference type="OrthoDB" id="9776235at2"/>
<accession>A0A1M7TMU9</accession>
<organism evidence="4 5">
    <name type="scientific">Desulfovibrio litoralis DSM 11393</name>
    <dbReference type="NCBI Taxonomy" id="1121455"/>
    <lineage>
        <taxon>Bacteria</taxon>
        <taxon>Pseudomonadati</taxon>
        <taxon>Thermodesulfobacteriota</taxon>
        <taxon>Desulfovibrionia</taxon>
        <taxon>Desulfovibrionales</taxon>
        <taxon>Desulfovibrionaceae</taxon>
        <taxon>Desulfovibrio</taxon>
    </lineage>
</organism>
<dbReference type="STRING" id="1121455.SAMN02745728_02269"/>
<protein>
    <submittedName>
        <fullName evidence="4">Polysaccharide deacetylase</fullName>
    </submittedName>
</protein>
<dbReference type="GO" id="GO:0005975">
    <property type="term" value="P:carbohydrate metabolic process"/>
    <property type="evidence" value="ECO:0007669"/>
    <property type="project" value="InterPro"/>
</dbReference>
<evidence type="ECO:0000256" key="2">
    <source>
        <dbReference type="ARBA" id="ARBA00022729"/>
    </source>
</evidence>
<dbReference type="Gene3D" id="3.20.20.370">
    <property type="entry name" value="Glycoside hydrolase/deacetylase"/>
    <property type="match status" value="1"/>
</dbReference>